<dbReference type="Pfam" id="PF13489">
    <property type="entry name" value="Methyltransf_23"/>
    <property type="match status" value="1"/>
</dbReference>
<dbReference type="Gene3D" id="3.40.50.150">
    <property type="entry name" value="Vaccinia Virus protein VP39"/>
    <property type="match status" value="1"/>
</dbReference>
<reference evidence="2" key="1">
    <citation type="submission" date="2016-10" db="EMBL/GenBank/DDBJ databases">
        <authorList>
            <person name="Varghese N."/>
            <person name="Submissions S."/>
        </authorList>
    </citation>
    <scope>NUCLEOTIDE SEQUENCE [LARGE SCALE GENOMIC DNA]</scope>
    <source>
        <strain evidence="2">ATCC 43811</strain>
    </source>
</reference>
<accession>A0A1I1CWV4</accession>
<dbReference type="SUPFAM" id="SSF53335">
    <property type="entry name" value="S-adenosyl-L-methionine-dependent methyltransferases"/>
    <property type="match status" value="1"/>
</dbReference>
<keyword evidence="1" id="KW-0808">Transferase</keyword>
<protein>
    <submittedName>
        <fullName evidence="1">Methyltransferase domain-containing protein</fullName>
    </submittedName>
</protein>
<dbReference type="InterPro" id="IPR029063">
    <property type="entry name" value="SAM-dependent_MTases_sf"/>
</dbReference>
<keyword evidence="2" id="KW-1185">Reference proteome</keyword>
<dbReference type="GO" id="GO:0008168">
    <property type="term" value="F:methyltransferase activity"/>
    <property type="evidence" value="ECO:0007669"/>
    <property type="project" value="UniProtKB-KW"/>
</dbReference>
<evidence type="ECO:0000313" key="2">
    <source>
        <dbReference type="Proteomes" id="UP000240042"/>
    </source>
</evidence>
<dbReference type="EMBL" id="FOKY01000001">
    <property type="protein sequence ID" value="SFB67165.1"/>
    <property type="molecule type" value="Genomic_DNA"/>
</dbReference>
<dbReference type="OrthoDB" id="2370471at2"/>
<dbReference type="AlphaFoldDB" id="A0A1I1CWV4"/>
<dbReference type="GO" id="GO:0032259">
    <property type="term" value="P:methylation"/>
    <property type="evidence" value="ECO:0007669"/>
    <property type="project" value="UniProtKB-KW"/>
</dbReference>
<evidence type="ECO:0000313" key="1">
    <source>
        <dbReference type="EMBL" id="SFB67165.1"/>
    </source>
</evidence>
<gene>
    <name evidence="1" type="ORF">SAMN02745150_00030</name>
</gene>
<sequence>MDTIIASSSEHDKKSYKEAVLNLREDSNRRIQLIKKLLPVLSYQYSYRLLDIGSEHGVFVQEAAHNGFSAQGIELSIFARRYSKDNYNIDILDSMDKIYETEPIYNVVTIWKKLEQLSEPLLYLKKIKELLPVGGVLVFRVPMVGKKRNFDGFFRITVKGGKKLAERAGFAVVYSIKSSVQSTQNEELIEFYCVKYGK</sequence>
<organism evidence="1 2">
    <name type="scientific">Brevinema andersonii</name>
    <dbReference type="NCBI Taxonomy" id="34097"/>
    <lineage>
        <taxon>Bacteria</taxon>
        <taxon>Pseudomonadati</taxon>
        <taxon>Spirochaetota</taxon>
        <taxon>Spirochaetia</taxon>
        <taxon>Brevinematales</taxon>
        <taxon>Brevinemataceae</taxon>
        <taxon>Brevinema</taxon>
    </lineage>
</organism>
<proteinExistence type="predicted"/>
<dbReference type="Proteomes" id="UP000240042">
    <property type="component" value="Unassembled WGS sequence"/>
</dbReference>
<dbReference type="STRING" id="34097.SAMN02745150_00030"/>
<dbReference type="RefSeq" id="WP_092316893.1">
    <property type="nucleotide sequence ID" value="NZ_FOKY01000001.1"/>
</dbReference>
<name>A0A1I1CWV4_BREAD</name>
<keyword evidence="1" id="KW-0489">Methyltransferase</keyword>